<accession>K5B7E4</accession>
<gene>
    <name evidence="1" type="ORF">C731_4199</name>
</gene>
<evidence type="ECO:0000313" key="2">
    <source>
        <dbReference type="Proteomes" id="UP000006265"/>
    </source>
</evidence>
<sequence>MRDAVRLFNKYVLNPVMLLLAGRPHWYAAVIRHVGRTSGREYATPVVADRVVDGFLIPLPYGTDVDWLRNVQAAGRARLTVHGTTHDVVAPQIVDAQVAASLLPSVRAGMFNRFGVQQFLRLKEAA</sequence>
<dbReference type="Gene3D" id="2.30.110.10">
    <property type="entry name" value="Electron Transport, Fmn-binding Protein, Chain A"/>
    <property type="match status" value="1"/>
</dbReference>
<comment type="caution">
    <text evidence="1">The sequence shown here is derived from an EMBL/GenBank/DDBJ whole genome shotgun (WGS) entry which is preliminary data.</text>
</comment>
<dbReference type="InterPro" id="IPR004378">
    <property type="entry name" value="F420H2_quin_Rdtase"/>
</dbReference>
<dbReference type="EMBL" id="AMRA01000113">
    <property type="protein sequence ID" value="EKF21803.1"/>
    <property type="molecule type" value="Genomic_DNA"/>
</dbReference>
<protein>
    <submittedName>
        <fullName evidence="1">Deazaflavin-dependent oxidoreductase, nitroreductase family protein</fullName>
    </submittedName>
</protein>
<dbReference type="AlphaFoldDB" id="K5B7E4"/>
<proteinExistence type="predicted"/>
<reference evidence="1 2" key="1">
    <citation type="journal article" date="2012" name="J. Bacteriol.">
        <title>Genome sequence of Mycobacterium hassiacum DSM 44199, a rare source of heat-stable mycobacterial proteins.</title>
        <authorList>
            <person name="Tiago I."/>
            <person name="Maranha A."/>
            <person name="Mendes V."/>
            <person name="Alarico S."/>
            <person name="Moynihan P.J."/>
            <person name="Clarke A.J."/>
            <person name="Macedo-Ribeiro S."/>
            <person name="Pereira P.J."/>
            <person name="Empadinhas N."/>
        </authorList>
    </citation>
    <scope>NUCLEOTIDE SEQUENCE [LARGE SCALE GENOMIC DNA]</scope>
    <source>
        <strain evidence="2">DSM 44199 / CIP 105218 / JCM 12690 / 3849</strain>
    </source>
</reference>
<dbReference type="InterPro" id="IPR012349">
    <property type="entry name" value="Split_barrel_FMN-bd"/>
</dbReference>
<evidence type="ECO:0000313" key="1">
    <source>
        <dbReference type="EMBL" id="EKF21803.1"/>
    </source>
</evidence>
<dbReference type="STRING" id="1122247.GCA_000379865_01241"/>
<dbReference type="NCBIfam" id="TIGR00026">
    <property type="entry name" value="hi_GC_TIGR00026"/>
    <property type="match status" value="1"/>
</dbReference>
<dbReference type="GO" id="GO:0016491">
    <property type="term" value="F:oxidoreductase activity"/>
    <property type="evidence" value="ECO:0007669"/>
    <property type="project" value="InterPro"/>
</dbReference>
<keyword evidence="2" id="KW-1185">Reference proteome</keyword>
<dbReference type="Pfam" id="PF04075">
    <property type="entry name" value="F420H2_quin_red"/>
    <property type="match status" value="1"/>
</dbReference>
<dbReference type="Proteomes" id="UP000006265">
    <property type="component" value="Unassembled WGS sequence"/>
</dbReference>
<organism evidence="1 2">
    <name type="scientific">Mycolicibacterium hassiacum (strain DSM 44199 / CIP 105218 / JCM 12690 / 3849)</name>
    <name type="common">Mycobacterium hassiacum</name>
    <dbReference type="NCBI Taxonomy" id="1122247"/>
    <lineage>
        <taxon>Bacteria</taxon>
        <taxon>Bacillati</taxon>
        <taxon>Actinomycetota</taxon>
        <taxon>Actinomycetes</taxon>
        <taxon>Mycobacteriales</taxon>
        <taxon>Mycobacteriaceae</taxon>
        <taxon>Mycolicibacterium</taxon>
    </lineage>
</organism>
<dbReference type="eggNOG" id="ENOG5032SDH">
    <property type="taxonomic scope" value="Bacteria"/>
</dbReference>
<name>K5B7E4_MYCHD</name>
<dbReference type="PATRIC" id="fig|1122247.3.peg.4027"/>